<dbReference type="InterPro" id="IPR038765">
    <property type="entry name" value="Papain-like_cys_pep_sf"/>
</dbReference>
<feature type="region of interest" description="Disordered" evidence="5">
    <location>
        <begin position="126"/>
        <end position="154"/>
    </location>
</feature>
<dbReference type="RefSeq" id="WP_094765618.1">
    <property type="nucleotide sequence ID" value="NZ_FUKQ01000047.1"/>
</dbReference>
<evidence type="ECO:0000259" key="7">
    <source>
        <dbReference type="PROSITE" id="PS51935"/>
    </source>
</evidence>
<evidence type="ECO:0000256" key="5">
    <source>
        <dbReference type="SAM" id="MobiDB-lite"/>
    </source>
</evidence>
<dbReference type="Pfam" id="PF00877">
    <property type="entry name" value="NLPC_P60"/>
    <property type="match status" value="1"/>
</dbReference>
<comment type="similarity">
    <text evidence="1">Belongs to the peptidase C40 family.</text>
</comment>
<feature type="domain" description="NlpC/P60" evidence="7">
    <location>
        <begin position="160"/>
        <end position="274"/>
    </location>
</feature>
<keyword evidence="3" id="KW-0378">Hydrolase</keyword>
<evidence type="ECO:0000256" key="6">
    <source>
        <dbReference type="SAM" id="SignalP"/>
    </source>
</evidence>
<dbReference type="STRING" id="1255658.FM114_13355"/>
<evidence type="ECO:0000256" key="3">
    <source>
        <dbReference type="ARBA" id="ARBA00022801"/>
    </source>
</evidence>
<name>A0A1R4KD00_9ACTN</name>
<keyword evidence="2" id="KW-0645">Protease</keyword>
<evidence type="ECO:0000313" key="8">
    <source>
        <dbReference type="EMBL" id="SJN42157.1"/>
    </source>
</evidence>
<dbReference type="PANTHER" id="PTHR47359">
    <property type="entry name" value="PEPTIDOGLYCAN DL-ENDOPEPTIDASE CWLO"/>
    <property type="match status" value="1"/>
</dbReference>
<feature type="signal peptide" evidence="6">
    <location>
        <begin position="1"/>
        <end position="30"/>
    </location>
</feature>
<dbReference type="InterPro" id="IPR036365">
    <property type="entry name" value="PGBD-like_sf"/>
</dbReference>
<dbReference type="EMBL" id="FUKQ01000047">
    <property type="protein sequence ID" value="SJN42157.1"/>
    <property type="molecule type" value="Genomic_DNA"/>
</dbReference>
<feature type="compositionally biased region" description="Polar residues" evidence="5">
    <location>
        <begin position="252"/>
        <end position="266"/>
    </location>
</feature>
<evidence type="ECO:0000256" key="2">
    <source>
        <dbReference type="ARBA" id="ARBA00022670"/>
    </source>
</evidence>
<feature type="region of interest" description="Disordered" evidence="5">
    <location>
        <begin position="252"/>
        <end position="274"/>
    </location>
</feature>
<dbReference type="Gene3D" id="3.90.1720.10">
    <property type="entry name" value="endopeptidase domain like (from Nostoc punctiforme)"/>
    <property type="match status" value="1"/>
</dbReference>
<gene>
    <name evidence="8" type="ORF">FM114_13355</name>
</gene>
<dbReference type="Proteomes" id="UP000188342">
    <property type="component" value="Unassembled WGS sequence"/>
</dbReference>
<evidence type="ECO:0000313" key="9">
    <source>
        <dbReference type="Proteomes" id="UP000188342"/>
    </source>
</evidence>
<dbReference type="Gene3D" id="1.10.101.10">
    <property type="entry name" value="PGBD-like superfamily/PGBD"/>
    <property type="match status" value="1"/>
</dbReference>
<dbReference type="SUPFAM" id="SSF54001">
    <property type="entry name" value="Cysteine proteinases"/>
    <property type="match status" value="1"/>
</dbReference>
<evidence type="ECO:0000256" key="1">
    <source>
        <dbReference type="ARBA" id="ARBA00007074"/>
    </source>
</evidence>
<feature type="compositionally biased region" description="Polar residues" evidence="5">
    <location>
        <begin position="42"/>
        <end position="51"/>
    </location>
</feature>
<dbReference type="InterPro" id="IPR051794">
    <property type="entry name" value="PG_Endopeptidase_C40"/>
</dbReference>
<dbReference type="SUPFAM" id="SSF47090">
    <property type="entry name" value="PGBD-like"/>
    <property type="match status" value="1"/>
</dbReference>
<keyword evidence="4" id="KW-0788">Thiol protease</keyword>
<dbReference type="PROSITE" id="PS51935">
    <property type="entry name" value="NLPC_P60"/>
    <property type="match status" value="1"/>
</dbReference>
<dbReference type="Pfam" id="PF01471">
    <property type="entry name" value="PG_binding_1"/>
    <property type="match status" value="1"/>
</dbReference>
<dbReference type="GO" id="GO:0006508">
    <property type="term" value="P:proteolysis"/>
    <property type="evidence" value="ECO:0007669"/>
    <property type="project" value="UniProtKB-KW"/>
</dbReference>
<feature type="chain" id="PRO_5013272383" evidence="6">
    <location>
        <begin position="31"/>
        <end position="274"/>
    </location>
</feature>
<organism evidence="8 9">
    <name type="scientific">Luteococcus japonicus LSP_Lj1</name>
    <dbReference type="NCBI Taxonomy" id="1255658"/>
    <lineage>
        <taxon>Bacteria</taxon>
        <taxon>Bacillati</taxon>
        <taxon>Actinomycetota</taxon>
        <taxon>Actinomycetes</taxon>
        <taxon>Propionibacteriales</taxon>
        <taxon>Propionibacteriaceae</taxon>
        <taxon>Luteococcus</taxon>
    </lineage>
</organism>
<dbReference type="InterPro" id="IPR000064">
    <property type="entry name" value="NLP_P60_dom"/>
</dbReference>
<reference evidence="8 9" key="1">
    <citation type="submission" date="2017-02" db="EMBL/GenBank/DDBJ databases">
        <authorList>
            <person name="Peterson S.W."/>
        </authorList>
    </citation>
    <scope>NUCLEOTIDE SEQUENCE [LARGE SCALE GENOMIC DNA]</scope>
    <source>
        <strain evidence="8 9">LSP_Lj1</strain>
    </source>
</reference>
<sequence length="274" mass="27645">MSKLRTTLSTSLATLAIGSVSLVGSPTAHAQAPIQNPEPAPASSQTTTRTLSASSSNGSSSKTSGLTFGTRSEAVRSLQAKLTRAGHYVPQTGYFGTMTQQALRDFQASEGITVTGRATARTLSALGGVSGSSSTSTSSERTARSAVTSSVSSTRQAASSAGAQAAVDFAYGAIGTPYVYGGTTAAGYDCSGLTQAAWQAAGVSIPRTSYAQWSGLQSVSTSNLQPGDIVVFYGGSHVGLYVGDGQVIHSSRPGQPVSKVSMSTMPVSGAVRPA</sequence>
<accession>A0A1R4KD00</accession>
<feature type="region of interest" description="Disordered" evidence="5">
    <location>
        <begin position="28"/>
        <end position="68"/>
    </location>
</feature>
<dbReference type="PANTHER" id="PTHR47359:SF3">
    <property type="entry name" value="NLP_P60 DOMAIN-CONTAINING PROTEIN-RELATED"/>
    <property type="match status" value="1"/>
</dbReference>
<proteinExistence type="inferred from homology"/>
<evidence type="ECO:0000256" key="4">
    <source>
        <dbReference type="ARBA" id="ARBA00022807"/>
    </source>
</evidence>
<dbReference type="GO" id="GO:0008234">
    <property type="term" value="F:cysteine-type peptidase activity"/>
    <property type="evidence" value="ECO:0007669"/>
    <property type="project" value="UniProtKB-KW"/>
</dbReference>
<keyword evidence="9" id="KW-1185">Reference proteome</keyword>
<keyword evidence="6" id="KW-0732">Signal</keyword>
<dbReference type="AlphaFoldDB" id="A0A1R4KD00"/>
<feature type="compositionally biased region" description="Low complexity" evidence="5">
    <location>
        <begin position="52"/>
        <end position="64"/>
    </location>
</feature>
<dbReference type="InterPro" id="IPR036366">
    <property type="entry name" value="PGBDSf"/>
</dbReference>
<protein>
    <submittedName>
        <fullName evidence="8">Putative secreted protein</fullName>
    </submittedName>
</protein>
<dbReference type="InterPro" id="IPR002477">
    <property type="entry name" value="Peptidoglycan-bd-like"/>
</dbReference>
<dbReference type="OrthoDB" id="5177647at2"/>